<dbReference type="OrthoDB" id="6520313at2"/>
<keyword evidence="2" id="KW-1185">Reference proteome</keyword>
<name>A0A1I4XBX2_9GAMM</name>
<sequence>MKIEENDGTRIDVYAIYWIKGKTYFYGLVKDYGLSVFKADKVNIVDPTMSGDFIFFEDGVFFKPLIAERILDDLVEGDPKIYKRFIEILKAENQIEPDFY</sequence>
<protein>
    <submittedName>
        <fullName evidence="1">Uncharacterized protein</fullName>
    </submittedName>
</protein>
<reference evidence="2" key="1">
    <citation type="submission" date="2016-10" db="EMBL/GenBank/DDBJ databases">
        <authorList>
            <person name="Varghese N."/>
            <person name="Submissions S."/>
        </authorList>
    </citation>
    <scope>NUCLEOTIDE SEQUENCE [LARGE SCALE GENOMIC DNA]</scope>
    <source>
        <strain evidence="2">OV426</strain>
    </source>
</reference>
<accession>A0A1I4XBX2</accession>
<evidence type="ECO:0000313" key="2">
    <source>
        <dbReference type="Proteomes" id="UP000198968"/>
    </source>
</evidence>
<dbReference type="AlphaFoldDB" id="A0A1I4XBX2"/>
<dbReference type="Proteomes" id="UP000198968">
    <property type="component" value="Unassembled WGS sequence"/>
</dbReference>
<gene>
    <name evidence="1" type="ORF">SAMN05428971_0634</name>
</gene>
<organism evidence="1 2">
    <name type="scientific">Candidatus Pantoea varia</name>
    <dbReference type="NCBI Taxonomy" id="1881036"/>
    <lineage>
        <taxon>Bacteria</taxon>
        <taxon>Pseudomonadati</taxon>
        <taxon>Pseudomonadota</taxon>
        <taxon>Gammaproteobacteria</taxon>
        <taxon>Enterobacterales</taxon>
        <taxon>Erwiniaceae</taxon>
        <taxon>Pantoea</taxon>
    </lineage>
</organism>
<proteinExistence type="predicted"/>
<dbReference type="RefSeq" id="WP_090959923.1">
    <property type="nucleotide sequence ID" value="NZ_FOVG01000001.1"/>
</dbReference>
<evidence type="ECO:0000313" key="1">
    <source>
        <dbReference type="EMBL" id="SFN23152.1"/>
    </source>
</evidence>
<dbReference type="EMBL" id="FOVG01000001">
    <property type="protein sequence ID" value="SFN23152.1"/>
    <property type="molecule type" value="Genomic_DNA"/>
</dbReference>